<evidence type="ECO:0000313" key="1">
    <source>
        <dbReference type="EMBL" id="KAK3898216.1"/>
    </source>
</evidence>
<accession>A0AAN6MC78</accession>
<reference evidence="1" key="2">
    <citation type="submission" date="2023-05" db="EMBL/GenBank/DDBJ databases">
        <authorList>
            <consortium name="Lawrence Berkeley National Laboratory"/>
            <person name="Steindorff A."/>
            <person name="Hensen N."/>
            <person name="Bonometti L."/>
            <person name="Westerberg I."/>
            <person name="Brannstrom I.O."/>
            <person name="Guillou S."/>
            <person name="Cros-Aarteil S."/>
            <person name="Calhoun S."/>
            <person name="Haridas S."/>
            <person name="Kuo A."/>
            <person name="Mondo S."/>
            <person name="Pangilinan J."/>
            <person name="Riley R."/>
            <person name="Labutti K."/>
            <person name="Andreopoulos B."/>
            <person name="Lipzen A."/>
            <person name="Chen C."/>
            <person name="Yanf M."/>
            <person name="Daum C."/>
            <person name="Ng V."/>
            <person name="Clum A."/>
            <person name="Ohm R."/>
            <person name="Martin F."/>
            <person name="Silar P."/>
            <person name="Natvig D."/>
            <person name="Lalanne C."/>
            <person name="Gautier V."/>
            <person name="Ament-Velasquez S.L."/>
            <person name="Kruys A."/>
            <person name="Hutchinson M.I."/>
            <person name="Powell A.J."/>
            <person name="Barry K."/>
            <person name="Miller A.N."/>
            <person name="Grigoriev I.V."/>
            <person name="Debuchy R."/>
            <person name="Gladieux P."/>
            <person name="Thoren M.H."/>
            <person name="Johannesson H."/>
        </authorList>
    </citation>
    <scope>NUCLEOTIDE SEQUENCE</scope>
    <source>
        <strain evidence="1">CBS 103.79</strain>
    </source>
</reference>
<organism evidence="1 2">
    <name type="scientific">Staphylotrichum tortipilum</name>
    <dbReference type="NCBI Taxonomy" id="2831512"/>
    <lineage>
        <taxon>Eukaryota</taxon>
        <taxon>Fungi</taxon>
        <taxon>Dikarya</taxon>
        <taxon>Ascomycota</taxon>
        <taxon>Pezizomycotina</taxon>
        <taxon>Sordariomycetes</taxon>
        <taxon>Sordariomycetidae</taxon>
        <taxon>Sordariales</taxon>
        <taxon>Chaetomiaceae</taxon>
        <taxon>Staphylotrichum</taxon>
    </lineage>
</organism>
<feature type="non-terminal residue" evidence="1">
    <location>
        <position position="1"/>
    </location>
</feature>
<proteinExistence type="predicted"/>
<reference evidence="1" key="1">
    <citation type="journal article" date="2023" name="Mol. Phylogenet. Evol.">
        <title>Genome-scale phylogeny and comparative genomics of the fungal order Sordariales.</title>
        <authorList>
            <person name="Hensen N."/>
            <person name="Bonometti L."/>
            <person name="Westerberg I."/>
            <person name="Brannstrom I.O."/>
            <person name="Guillou S."/>
            <person name="Cros-Aarteil S."/>
            <person name="Calhoun S."/>
            <person name="Haridas S."/>
            <person name="Kuo A."/>
            <person name="Mondo S."/>
            <person name="Pangilinan J."/>
            <person name="Riley R."/>
            <person name="LaButti K."/>
            <person name="Andreopoulos B."/>
            <person name="Lipzen A."/>
            <person name="Chen C."/>
            <person name="Yan M."/>
            <person name="Daum C."/>
            <person name="Ng V."/>
            <person name="Clum A."/>
            <person name="Steindorff A."/>
            <person name="Ohm R.A."/>
            <person name="Martin F."/>
            <person name="Silar P."/>
            <person name="Natvig D.O."/>
            <person name="Lalanne C."/>
            <person name="Gautier V."/>
            <person name="Ament-Velasquez S.L."/>
            <person name="Kruys A."/>
            <person name="Hutchinson M.I."/>
            <person name="Powell A.J."/>
            <person name="Barry K."/>
            <person name="Miller A.N."/>
            <person name="Grigoriev I.V."/>
            <person name="Debuchy R."/>
            <person name="Gladieux P."/>
            <person name="Hiltunen Thoren M."/>
            <person name="Johannesson H."/>
        </authorList>
    </citation>
    <scope>NUCLEOTIDE SEQUENCE</scope>
    <source>
        <strain evidence="1">CBS 103.79</strain>
    </source>
</reference>
<keyword evidence="2" id="KW-1185">Reference proteome</keyword>
<dbReference type="EMBL" id="MU855978">
    <property type="protein sequence ID" value="KAK3898216.1"/>
    <property type="molecule type" value="Genomic_DNA"/>
</dbReference>
<evidence type="ECO:0008006" key="3">
    <source>
        <dbReference type="Google" id="ProtNLM"/>
    </source>
</evidence>
<gene>
    <name evidence="1" type="ORF">C8A05DRAFT_19152</name>
</gene>
<sequence>DAKSKRSNLAQWLRTGNVIYKSVGLGLMDLSMGLHMIEFAKQKGVGTHVQGF</sequence>
<dbReference type="Proteomes" id="UP001303889">
    <property type="component" value="Unassembled WGS sequence"/>
</dbReference>
<comment type="caution">
    <text evidence="1">The sequence shown here is derived from an EMBL/GenBank/DDBJ whole genome shotgun (WGS) entry which is preliminary data.</text>
</comment>
<protein>
    <recommendedName>
        <fullName evidence="3">Ornithine cyclodeaminase</fullName>
    </recommendedName>
</protein>
<name>A0AAN6MC78_9PEZI</name>
<dbReference type="AlphaFoldDB" id="A0AAN6MC78"/>
<evidence type="ECO:0000313" key="2">
    <source>
        <dbReference type="Proteomes" id="UP001303889"/>
    </source>
</evidence>